<evidence type="ECO:0000256" key="1">
    <source>
        <dbReference type="SAM" id="Phobius"/>
    </source>
</evidence>
<sequence length="38" mass="4354">METGRSLTGFCFLAIFVDWVKIIDFMVLSSRKNGKDVE</sequence>
<proteinExistence type="predicted"/>
<keyword evidence="3" id="KW-1185">Reference proteome</keyword>
<feature type="transmembrane region" description="Helical" evidence="1">
    <location>
        <begin position="6"/>
        <end position="28"/>
    </location>
</feature>
<gene>
    <name evidence="2" type="ordered locus">CHY_2328</name>
</gene>
<evidence type="ECO:0000313" key="2">
    <source>
        <dbReference type="EMBL" id="ABB15638.1"/>
    </source>
</evidence>
<keyword evidence="1" id="KW-0472">Membrane</keyword>
<dbReference type="InParanoid" id="Q3A9P7"/>
<dbReference type="AlphaFoldDB" id="Q3A9P7"/>
<name>Q3A9P7_CARHZ</name>
<accession>Q3A9P7</accession>
<evidence type="ECO:0000313" key="3">
    <source>
        <dbReference type="Proteomes" id="UP000002706"/>
    </source>
</evidence>
<reference evidence="2 3" key="1">
    <citation type="journal article" date="2005" name="PLoS Genet.">
        <title>Life in hot carbon monoxide: the complete genome sequence of Carboxydothermus hydrogenoformans Z-2901.</title>
        <authorList>
            <person name="Wu M."/>
            <person name="Ren Q."/>
            <person name="Durkin A.S."/>
            <person name="Daugherty S.C."/>
            <person name="Brinkac L.M."/>
            <person name="Dodson R.J."/>
            <person name="Madupu R."/>
            <person name="Sullivan S.A."/>
            <person name="Kolonay J.F."/>
            <person name="Haft D.H."/>
            <person name="Nelson W.C."/>
            <person name="Tallon L.J."/>
            <person name="Jones K.M."/>
            <person name="Ulrich L.E."/>
            <person name="Gonzalez J.M."/>
            <person name="Zhulin I.B."/>
            <person name="Robb F.T."/>
            <person name="Eisen J.A."/>
        </authorList>
    </citation>
    <scope>NUCLEOTIDE SEQUENCE [LARGE SCALE GENOMIC DNA]</scope>
    <source>
        <strain evidence="3">ATCC BAA-161 / DSM 6008 / Z-2901</strain>
    </source>
</reference>
<organism evidence="2 3">
    <name type="scientific">Carboxydothermus hydrogenoformans (strain ATCC BAA-161 / DSM 6008 / Z-2901)</name>
    <dbReference type="NCBI Taxonomy" id="246194"/>
    <lineage>
        <taxon>Bacteria</taxon>
        <taxon>Bacillati</taxon>
        <taxon>Bacillota</taxon>
        <taxon>Clostridia</taxon>
        <taxon>Thermoanaerobacterales</taxon>
        <taxon>Thermoanaerobacteraceae</taxon>
        <taxon>Carboxydothermus</taxon>
    </lineage>
</organism>
<dbReference type="KEGG" id="chy:CHY_2328"/>
<dbReference type="HOGENOM" id="CLU_3326148_0_0_9"/>
<dbReference type="EMBL" id="CP000141">
    <property type="protein sequence ID" value="ABB15638.1"/>
    <property type="molecule type" value="Genomic_DNA"/>
</dbReference>
<dbReference type="Proteomes" id="UP000002706">
    <property type="component" value="Chromosome"/>
</dbReference>
<keyword evidence="1" id="KW-1133">Transmembrane helix</keyword>
<keyword evidence="1" id="KW-0812">Transmembrane</keyword>
<protein>
    <submittedName>
        <fullName evidence="2">Uncharacterized protein</fullName>
    </submittedName>
</protein>